<feature type="transmembrane region" description="Helical" evidence="6">
    <location>
        <begin position="278"/>
        <end position="297"/>
    </location>
</feature>
<feature type="domain" description="Histidine kinase" evidence="7">
    <location>
        <begin position="327"/>
        <end position="548"/>
    </location>
</feature>
<evidence type="ECO:0000256" key="4">
    <source>
        <dbReference type="PROSITE-ProRule" id="PRU00110"/>
    </source>
</evidence>
<dbReference type="RefSeq" id="WP_345682054.1">
    <property type="nucleotide sequence ID" value="NZ_BAABRO010000001.1"/>
</dbReference>
<dbReference type="Pfam" id="PF01627">
    <property type="entry name" value="Hpt"/>
    <property type="match status" value="1"/>
</dbReference>
<comment type="caution">
    <text evidence="10">The sequence shown here is derived from an EMBL/GenBank/DDBJ whole genome shotgun (WGS) entry which is preliminary data.</text>
</comment>
<feature type="transmembrane region" description="Helical" evidence="6">
    <location>
        <begin position="53"/>
        <end position="75"/>
    </location>
</feature>
<evidence type="ECO:0000256" key="6">
    <source>
        <dbReference type="SAM" id="Phobius"/>
    </source>
</evidence>
<gene>
    <name evidence="10" type="primary">rcsC_2</name>
    <name evidence="10" type="ORF">Rcae01_00388</name>
</gene>
<keyword evidence="10" id="KW-0418">Kinase</keyword>
<dbReference type="Gene3D" id="3.30.565.10">
    <property type="entry name" value="Histidine kinase-like ATPase, C-terminal domain"/>
    <property type="match status" value="1"/>
</dbReference>
<evidence type="ECO:0000259" key="7">
    <source>
        <dbReference type="PROSITE" id="PS50109"/>
    </source>
</evidence>
<evidence type="ECO:0000313" key="10">
    <source>
        <dbReference type="EMBL" id="GAA5504949.1"/>
    </source>
</evidence>
<dbReference type="GO" id="GO:0016301">
    <property type="term" value="F:kinase activity"/>
    <property type="evidence" value="ECO:0007669"/>
    <property type="project" value="UniProtKB-KW"/>
</dbReference>
<keyword evidence="6" id="KW-0812">Transmembrane</keyword>
<dbReference type="SMART" id="SM00073">
    <property type="entry name" value="HPT"/>
    <property type="match status" value="1"/>
</dbReference>
<sequence>MGNSQDLEQPELIARFRLASRIASVVVIAISVLVLFGWAMNLEPLRALLPGKVAMNPGGTAIGFLLCGAALWLSYRQSDELSEPSNGSGHIESSHATFIATGLASLVVVMAVVRILGYEFGFDWGPDRWLFPKKLDAYEIPNRMAPNTALNFLLTGLALVFANLPWQRRSLATESLTLAAALVSLLAIVGYAYSSVNLIGIKAYIPMALNTAVGFAVLCIGILCARPSEGLMQIISDRGAGGVMARRLLPAAILIPAVLGGFRWWAQQHGVFDPVMGLSMFVLTNIVVFSILIWWSAASLNRTDAALQQSRIEAEAANRAKSEFLANMSHEIRTPMNGIIGMAELLSDTRLEQDQQEFLGLIRQSADSLLRLLNDILDFSKIEADRLELEEIDFDLRDCVGKAMRLFALKADEKGLELAARIDPSIPSRLVGDPGRLRQIIVNFVGNAIKFTEKGEVVVDVNSQELTDDHAVLHFRVRDTGIGIPEEKQDKVFEAFSQVDTSTTRRFGGTGLGLTISTKLIQLMGGRVWLESKPGVGTTFHFLIHLQIAADQSPRRPADLARLRGTRVLVVDDNSTNRRILQEMLSQWGLDAEMARDGHHALQQIDTAEQAKTPFRLILLDYHMPEMDGLEFAERLSKCKTNSRYTIVMLSSSVGGLQPKVLRRVGIVRFMTKPVIASELLDAILDVLGITAIDDTADDAHPSQTAMQARKVLLAEDGIVNQKVAMGFLTKWGHEVVLASNGREAVDAVRRETFDLILMDIQMPELNGIEATAEIREMEAERGGHQLIVAMTANAMKGDRERFLAAGMDDYIAKPFDPMQLQRVLAQSPCGALHDANATTEVVAEIASVGSAFSPREPCALDSPATNAAGQLDWAVTLSQTSGSEEMACELAKVYLDESQQLLDKIHAAMDAGDANALSRAAHTLKGASGYFGAIDVVKAAETLEHQGKRGDLSSAQAILQQLVTATENLAEELKAKTHV</sequence>
<dbReference type="Gene3D" id="1.10.287.130">
    <property type="match status" value="1"/>
</dbReference>
<keyword evidence="11" id="KW-1185">Reference proteome</keyword>
<dbReference type="EC" id="2.7.13.3" evidence="2"/>
<keyword evidence="6" id="KW-1133">Transmembrane helix</keyword>
<name>A0ABP9VIA5_9BACT</name>
<feature type="domain" description="Response regulatory" evidence="8">
    <location>
        <begin position="711"/>
        <end position="829"/>
    </location>
</feature>
<feature type="domain" description="HPt" evidence="9">
    <location>
        <begin position="884"/>
        <end position="977"/>
    </location>
</feature>
<evidence type="ECO:0000259" key="9">
    <source>
        <dbReference type="PROSITE" id="PS50894"/>
    </source>
</evidence>
<dbReference type="CDD" id="cd00082">
    <property type="entry name" value="HisKA"/>
    <property type="match status" value="1"/>
</dbReference>
<dbReference type="Pfam" id="PF00512">
    <property type="entry name" value="HisKA"/>
    <property type="match status" value="1"/>
</dbReference>
<evidence type="ECO:0000259" key="8">
    <source>
        <dbReference type="PROSITE" id="PS50110"/>
    </source>
</evidence>
<dbReference type="SUPFAM" id="SSF55874">
    <property type="entry name" value="ATPase domain of HSP90 chaperone/DNA topoisomerase II/histidine kinase"/>
    <property type="match status" value="1"/>
</dbReference>
<dbReference type="InterPro" id="IPR001789">
    <property type="entry name" value="Sig_transdc_resp-reg_receiver"/>
</dbReference>
<accession>A0ABP9VIA5</accession>
<dbReference type="Proteomes" id="UP001416858">
    <property type="component" value="Unassembled WGS sequence"/>
</dbReference>
<feature type="transmembrane region" description="Helical" evidence="6">
    <location>
        <begin position="205"/>
        <end position="227"/>
    </location>
</feature>
<evidence type="ECO:0000256" key="3">
    <source>
        <dbReference type="ARBA" id="ARBA00022553"/>
    </source>
</evidence>
<dbReference type="PANTHER" id="PTHR45339:SF3">
    <property type="entry name" value="HISTIDINE KINASE"/>
    <property type="match status" value="1"/>
</dbReference>
<dbReference type="CDD" id="cd00156">
    <property type="entry name" value="REC"/>
    <property type="match status" value="1"/>
</dbReference>
<dbReference type="PRINTS" id="PR00344">
    <property type="entry name" value="BCTRLSENSOR"/>
</dbReference>
<dbReference type="PROSITE" id="PS50894">
    <property type="entry name" value="HPT"/>
    <property type="match status" value="1"/>
</dbReference>
<dbReference type="InterPro" id="IPR008207">
    <property type="entry name" value="Sig_transdc_His_kin_Hpt_dom"/>
</dbReference>
<dbReference type="SUPFAM" id="SSF52172">
    <property type="entry name" value="CheY-like"/>
    <property type="match status" value="2"/>
</dbReference>
<dbReference type="SMART" id="SM00388">
    <property type="entry name" value="HisKA"/>
    <property type="match status" value="1"/>
</dbReference>
<dbReference type="SUPFAM" id="SSF47226">
    <property type="entry name" value="Histidine-containing phosphotransfer domain, HPT domain"/>
    <property type="match status" value="1"/>
</dbReference>
<dbReference type="PROSITE" id="PS50110">
    <property type="entry name" value="RESPONSE_REGULATORY"/>
    <property type="match status" value="2"/>
</dbReference>
<dbReference type="Pfam" id="PF02518">
    <property type="entry name" value="HATPase_c"/>
    <property type="match status" value="1"/>
</dbReference>
<dbReference type="Pfam" id="PF00072">
    <property type="entry name" value="Response_reg"/>
    <property type="match status" value="2"/>
</dbReference>
<feature type="transmembrane region" description="Helical" evidence="6">
    <location>
        <begin position="21"/>
        <end position="41"/>
    </location>
</feature>
<evidence type="ECO:0000256" key="5">
    <source>
        <dbReference type="PROSITE-ProRule" id="PRU00169"/>
    </source>
</evidence>
<comment type="catalytic activity">
    <reaction evidence="1">
        <text>ATP + protein L-histidine = ADP + protein N-phospho-L-histidine.</text>
        <dbReference type="EC" id="2.7.13.3"/>
    </reaction>
</comment>
<dbReference type="InterPro" id="IPR036641">
    <property type="entry name" value="HPT_dom_sf"/>
</dbReference>
<feature type="transmembrane region" description="Helical" evidence="6">
    <location>
        <begin position="176"/>
        <end position="193"/>
    </location>
</feature>
<dbReference type="Gene3D" id="1.20.120.160">
    <property type="entry name" value="HPT domain"/>
    <property type="match status" value="1"/>
</dbReference>
<dbReference type="InterPro" id="IPR003594">
    <property type="entry name" value="HATPase_dom"/>
</dbReference>
<dbReference type="SUPFAM" id="SSF47384">
    <property type="entry name" value="Homodimeric domain of signal transducing histidine kinase"/>
    <property type="match status" value="1"/>
</dbReference>
<dbReference type="CDD" id="cd00088">
    <property type="entry name" value="HPT"/>
    <property type="match status" value="1"/>
</dbReference>
<dbReference type="Gene3D" id="3.40.50.2300">
    <property type="match status" value="2"/>
</dbReference>
<organism evidence="10 11">
    <name type="scientific">Novipirellula caenicola</name>
    <dbReference type="NCBI Taxonomy" id="1536901"/>
    <lineage>
        <taxon>Bacteria</taxon>
        <taxon>Pseudomonadati</taxon>
        <taxon>Planctomycetota</taxon>
        <taxon>Planctomycetia</taxon>
        <taxon>Pirellulales</taxon>
        <taxon>Pirellulaceae</taxon>
        <taxon>Novipirellula</taxon>
    </lineage>
</organism>
<dbReference type="InterPro" id="IPR011006">
    <property type="entry name" value="CheY-like_superfamily"/>
</dbReference>
<evidence type="ECO:0000256" key="1">
    <source>
        <dbReference type="ARBA" id="ARBA00000085"/>
    </source>
</evidence>
<dbReference type="InterPro" id="IPR005467">
    <property type="entry name" value="His_kinase_dom"/>
</dbReference>
<dbReference type="SMART" id="SM00448">
    <property type="entry name" value="REC"/>
    <property type="match status" value="2"/>
</dbReference>
<keyword evidence="10" id="KW-0808">Transferase</keyword>
<dbReference type="InterPro" id="IPR036890">
    <property type="entry name" value="HATPase_C_sf"/>
</dbReference>
<evidence type="ECO:0000256" key="2">
    <source>
        <dbReference type="ARBA" id="ARBA00012438"/>
    </source>
</evidence>
<dbReference type="CDD" id="cd16922">
    <property type="entry name" value="HATPase_EvgS-ArcB-TorS-like"/>
    <property type="match status" value="1"/>
</dbReference>
<keyword evidence="3 5" id="KW-0597">Phosphoprotein</keyword>
<keyword evidence="6" id="KW-0472">Membrane</keyword>
<feature type="modified residue" description="Phosphohistidine" evidence="4">
    <location>
        <position position="923"/>
    </location>
</feature>
<dbReference type="PROSITE" id="PS50109">
    <property type="entry name" value="HIS_KIN"/>
    <property type="match status" value="1"/>
</dbReference>
<evidence type="ECO:0000313" key="11">
    <source>
        <dbReference type="Proteomes" id="UP001416858"/>
    </source>
</evidence>
<dbReference type="InterPro" id="IPR036097">
    <property type="entry name" value="HisK_dim/P_sf"/>
</dbReference>
<proteinExistence type="predicted"/>
<dbReference type="CDD" id="cd17546">
    <property type="entry name" value="REC_hyHK_CKI1_RcsC-like"/>
    <property type="match status" value="1"/>
</dbReference>
<reference evidence="10 11" key="1">
    <citation type="submission" date="2024-02" db="EMBL/GenBank/DDBJ databases">
        <title>Rhodopirellula caenicola NBRC 110016.</title>
        <authorList>
            <person name="Ichikawa N."/>
            <person name="Katano-Makiyama Y."/>
            <person name="Hidaka K."/>
        </authorList>
    </citation>
    <scope>NUCLEOTIDE SEQUENCE [LARGE SCALE GENOMIC DNA]</scope>
    <source>
        <strain evidence="10 11">NBRC 110016</strain>
    </source>
</reference>
<dbReference type="InterPro" id="IPR004358">
    <property type="entry name" value="Sig_transdc_His_kin-like_C"/>
</dbReference>
<dbReference type="SMART" id="SM00387">
    <property type="entry name" value="HATPase_c"/>
    <property type="match status" value="1"/>
</dbReference>
<feature type="modified residue" description="4-aspartylphosphate" evidence="5">
    <location>
        <position position="760"/>
    </location>
</feature>
<protein>
    <recommendedName>
        <fullName evidence="2">histidine kinase</fullName>
        <ecNumber evidence="2">2.7.13.3</ecNumber>
    </recommendedName>
</protein>
<dbReference type="EMBL" id="BAABRO010000001">
    <property type="protein sequence ID" value="GAA5504949.1"/>
    <property type="molecule type" value="Genomic_DNA"/>
</dbReference>
<feature type="modified residue" description="4-aspartylphosphate" evidence="5">
    <location>
        <position position="621"/>
    </location>
</feature>
<feature type="domain" description="Response regulatory" evidence="8">
    <location>
        <begin position="567"/>
        <end position="688"/>
    </location>
</feature>
<dbReference type="PANTHER" id="PTHR45339">
    <property type="entry name" value="HYBRID SIGNAL TRANSDUCTION HISTIDINE KINASE J"/>
    <property type="match status" value="1"/>
</dbReference>
<feature type="transmembrane region" description="Helical" evidence="6">
    <location>
        <begin position="96"/>
        <end position="117"/>
    </location>
</feature>
<dbReference type="InterPro" id="IPR003661">
    <property type="entry name" value="HisK_dim/P_dom"/>
</dbReference>
<feature type="transmembrane region" description="Helical" evidence="6">
    <location>
        <begin position="144"/>
        <end position="164"/>
    </location>
</feature>